<keyword evidence="3" id="KW-1185">Reference proteome</keyword>
<reference evidence="2 3" key="1">
    <citation type="submission" date="2016-07" db="EMBL/GenBank/DDBJ databases">
        <title>Pervasive Adenine N6-methylation of Active Genes in Fungi.</title>
        <authorList>
            <consortium name="DOE Joint Genome Institute"/>
            <person name="Mondo S.J."/>
            <person name="Dannebaum R.O."/>
            <person name="Kuo R.C."/>
            <person name="Labutti K."/>
            <person name="Haridas S."/>
            <person name="Kuo A."/>
            <person name="Salamov A."/>
            <person name="Ahrendt S.R."/>
            <person name="Lipzen A."/>
            <person name="Sullivan W."/>
            <person name="Andreopoulos W.B."/>
            <person name="Clum A."/>
            <person name="Lindquist E."/>
            <person name="Daum C."/>
            <person name="Ramamoorthy G.K."/>
            <person name="Gryganskyi A."/>
            <person name="Culley D."/>
            <person name="Magnuson J.K."/>
            <person name="James T.Y."/>
            <person name="O'Malley M.A."/>
            <person name="Stajich J.E."/>
            <person name="Spatafora J.W."/>
            <person name="Visel A."/>
            <person name="Grigoriev I.V."/>
        </authorList>
    </citation>
    <scope>NUCLEOTIDE SEQUENCE [LARGE SCALE GENOMIC DNA]</scope>
    <source>
        <strain evidence="2 3">CBS 115471</strain>
    </source>
</reference>
<accession>A0A1Y1ZFN3</accession>
<name>A0A1Y1ZFN3_9PLEO</name>
<gene>
    <name evidence="2" type="ORF">BCR34DRAFT_616203</name>
</gene>
<evidence type="ECO:0000313" key="3">
    <source>
        <dbReference type="Proteomes" id="UP000193144"/>
    </source>
</evidence>
<proteinExistence type="predicted"/>
<feature type="region of interest" description="Disordered" evidence="1">
    <location>
        <begin position="79"/>
        <end position="132"/>
    </location>
</feature>
<dbReference type="Proteomes" id="UP000193144">
    <property type="component" value="Unassembled WGS sequence"/>
</dbReference>
<feature type="compositionally biased region" description="Low complexity" evidence="1">
    <location>
        <begin position="79"/>
        <end position="93"/>
    </location>
</feature>
<dbReference type="EMBL" id="MCFA01000095">
    <property type="protein sequence ID" value="ORY08777.1"/>
    <property type="molecule type" value="Genomic_DNA"/>
</dbReference>
<evidence type="ECO:0000313" key="2">
    <source>
        <dbReference type="EMBL" id="ORY08777.1"/>
    </source>
</evidence>
<dbReference type="AlphaFoldDB" id="A0A1Y1ZFN3"/>
<protein>
    <submittedName>
        <fullName evidence="2">Uncharacterized protein</fullName>
    </submittedName>
</protein>
<evidence type="ECO:0000256" key="1">
    <source>
        <dbReference type="SAM" id="MobiDB-lite"/>
    </source>
</evidence>
<organism evidence="2 3">
    <name type="scientific">Clohesyomyces aquaticus</name>
    <dbReference type="NCBI Taxonomy" id="1231657"/>
    <lineage>
        <taxon>Eukaryota</taxon>
        <taxon>Fungi</taxon>
        <taxon>Dikarya</taxon>
        <taxon>Ascomycota</taxon>
        <taxon>Pezizomycotina</taxon>
        <taxon>Dothideomycetes</taxon>
        <taxon>Pleosporomycetidae</taxon>
        <taxon>Pleosporales</taxon>
        <taxon>Lindgomycetaceae</taxon>
        <taxon>Clohesyomyces</taxon>
    </lineage>
</organism>
<feature type="compositionally biased region" description="Polar residues" evidence="1">
    <location>
        <begin position="112"/>
        <end position="126"/>
    </location>
</feature>
<comment type="caution">
    <text evidence="2">The sequence shown here is derived from an EMBL/GenBank/DDBJ whole genome shotgun (WGS) entry which is preliminary data.</text>
</comment>
<sequence>MVSNCSGIGLSPPSGHLAQLSISAVGDLPTVLSTCCSAPIASYLNNDLCMVYCNVSSPLTTDKVKDCIKQKASTKGYATISSENETETATTTTPVLRGPPTPTESEERTIRLSPTGNGTVTGSPNPEKTGRNDAEILNYDVKSGVKTALEAVHQPGLAAGIGCTGKFPNIDIFVGDLGPLETPLRKDDARSIIRALLKLRLVIKVRLSSTHQ</sequence>